<dbReference type="PROSITE" id="PS50800">
    <property type="entry name" value="SAP"/>
    <property type="match status" value="1"/>
</dbReference>
<accession>A0A811NKQ0</accession>
<dbReference type="Gene3D" id="1.10.720.30">
    <property type="entry name" value="SAP domain"/>
    <property type="match status" value="1"/>
</dbReference>
<dbReference type="EMBL" id="CAJGYO010000004">
    <property type="protein sequence ID" value="CAD6226520.1"/>
    <property type="molecule type" value="Genomic_DNA"/>
</dbReference>
<evidence type="ECO:0000313" key="2">
    <source>
        <dbReference type="EMBL" id="CAD6226520.1"/>
    </source>
</evidence>
<dbReference type="InterPro" id="IPR036361">
    <property type="entry name" value="SAP_dom_sf"/>
</dbReference>
<feature type="domain" description="SAP" evidence="1">
    <location>
        <begin position="22"/>
        <end position="56"/>
    </location>
</feature>
<evidence type="ECO:0000313" key="3">
    <source>
        <dbReference type="Proteomes" id="UP000604825"/>
    </source>
</evidence>
<dbReference type="InterPro" id="IPR003034">
    <property type="entry name" value="SAP_dom"/>
</dbReference>
<dbReference type="SMART" id="SM00513">
    <property type="entry name" value="SAP"/>
    <property type="match status" value="1"/>
</dbReference>
<name>A0A811NKQ0_9POAL</name>
<dbReference type="AlphaFoldDB" id="A0A811NKQ0"/>
<proteinExistence type="predicted"/>
<sequence>MDLDPEGIFRDDSDEDEDTVQLKQMTAAELKSYLTAHDLPVSGKKEVLVSRILTHLGK</sequence>
<dbReference type="Proteomes" id="UP000604825">
    <property type="component" value="Unassembled WGS sequence"/>
</dbReference>
<protein>
    <recommendedName>
        <fullName evidence="1">SAP domain-containing protein</fullName>
    </recommendedName>
</protein>
<evidence type="ECO:0000259" key="1">
    <source>
        <dbReference type="PROSITE" id="PS50800"/>
    </source>
</evidence>
<organism evidence="2 3">
    <name type="scientific">Miscanthus lutarioriparius</name>
    <dbReference type="NCBI Taxonomy" id="422564"/>
    <lineage>
        <taxon>Eukaryota</taxon>
        <taxon>Viridiplantae</taxon>
        <taxon>Streptophyta</taxon>
        <taxon>Embryophyta</taxon>
        <taxon>Tracheophyta</taxon>
        <taxon>Spermatophyta</taxon>
        <taxon>Magnoliopsida</taxon>
        <taxon>Liliopsida</taxon>
        <taxon>Poales</taxon>
        <taxon>Poaceae</taxon>
        <taxon>PACMAD clade</taxon>
        <taxon>Panicoideae</taxon>
        <taxon>Andropogonodae</taxon>
        <taxon>Andropogoneae</taxon>
        <taxon>Saccharinae</taxon>
        <taxon>Miscanthus</taxon>
    </lineage>
</organism>
<dbReference type="OrthoDB" id="445357at2759"/>
<gene>
    <name evidence="2" type="ORF">NCGR_LOCUS18300</name>
</gene>
<dbReference type="Pfam" id="PF02037">
    <property type="entry name" value="SAP"/>
    <property type="match status" value="1"/>
</dbReference>
<comment type="caution">
    <text evidence="2">The sequence shown here is derived from an EMBL/GenBank/DDBJ whole genome shotgun (WGS) entry which is preliminary data.</text>
</comment>
<dbReference type="SUPFAM" id="SSF68906">
    <property type="entry name" value="SAP domain"/>
    <property type="match status" value="1"/>
</dbReference>
<reference evidence="2" key="1">
    <citation type="submission" date="2020-10" db="EMBL/GenBank/DDBJ databases">
        <authorList>
            <person name="Han B."/>
            <person name="Lu T."/>
            <person name="Zhao Q."/>
            <person name="Huang X."/>
            <person name="Zhao Y."/>
        </authorList>
    </citation>
    <scope>NUCLEOTIDE SEQUENCE</scope>
</reference>
<keyword evidence="3" id="KW-1185">Reference proteome</keyword>